<evidence type="ECO:0000256" key="3">
    <source>
        <dbReference type="ARBA" id="ARBA00023015"/>
    </source>
</evidence>
<dbReference type="EMBL" id="JPMV01000010">
    <property type="protein sequence ID" value="KGI82595.1"/>
    <property type="molecule type" value="Genomic_DNA"/>
</dbReference>
<evidence type="ECO:0000313" key="10">
    <source>
        <dbReference type="Proteomes" id="UP000215043"/>
    </source>
</evidence>
<dbReference type="RefSeq" id="WP_043570120.1">
    <property type="nucleotide sequence ID" value="NZ_CP022752.1"/>
</dbReference>
<dbReference type="KEGG" id="aey:CDG81_20940"/>
<dbReference type="SUPFAM" id="SSF52172">
    <property type="entry name" value="CheY-like"/>
    <property type="match status" value="1"/>
</dbReference>
<dbReference type="SUPFAM" id="SSF55781">
    <property type="entry name" value="GAF domain-like"/>
    <property type="match status" value="1"/>
</dbReference>
<accession>A0A099DB57</accession>
<evidence type="ECO:0000256" key="5">
    <source>
        <dbReference type="SAM" id="MobiDB-lite"/>
    </source>
</evidence>
<protein>
    <submittedName>
        <fullName evidence="7">Transcriptional regulator</fullName>
    </submittedName>
</protein>
<dbReference type="Pfam" id="PF03861">
    <property type="entry name" value="ANTAR"/>
    <property type="match status" value="1"/>
</dbReference>
<evidence type="ECO:0000259" key="6">
    <source>
        <dbReference type="PROSITE" id="PS50921"/>
    </source>
</evidence>
<dbReference type="EMBL" id="CP022752">
    <property type="protein sequence ID" value="ASU80326.1"/>
    <property type="molecule type" value="Genomic_DNA"/>
</dbReference>
<feature type="region of interest" description="Disordered" evidence="5">
    <location>
        <begin position="233"/>
        <end position="252"/>
    </location>
</feature>
<dbReference type="Proteomes" id="UP000215043">
    <property type="component" value="Chromosome"/>
</dbReference>
<dbReference type="SMART" id="SM00065">
    <property type="entry name" value="GAF"/>
    <property type="match status" value="1"/>
</dbReference>
<keyword evidence="2" id="KW-0418">Kinase</keyword>
<reference evidence="7 10" key="2">
    <citation type="submission" date="2017-08" db="EMBL/GenBank/DDBJ databases">
        <title>The complete genome sequence of moderately halophilic actinomycete Actinopolyspora erythraea YIM 90600, the producer of novel erythromycin, novel actinopolysporins A-C and tubercidin.</title>
        <authorList>
            <person name="Yin M."/>
            <person name="Tang S."/>
        </authorList>
    </citation>
    <scope>NUCLEOTIDE SEQUENCE [LARGE SCALE GENOMIC DNA]</scope>
    <source>
        <strain evidence="7 10">YIM 90600</strain>
    </source>
</reference>
<evidence type="ECO:0000313" key="8">
    <source>
        <dbReference type="EMBL" id="KGI82595.1"/>
    </source>
</evidence>
<proteinExistence type="predicted"/>
<feature type="domain" description="ANTAR" evidence="6">
    <location>
        <begin position="169"/>
        <end position="230"/>
    </location>
</feature>
<name>A0A099DB57_9ACTN</name>
<dbReference type="InterPro" id="IPR036388">
    <property type="entry name" value="WH-like_DNA-bd_sf"/>
</dbReference>
<evidence type="ECO:0000313" key="7">
    <source>
        <dbReference type="EMBL" id="ASU80326.1"/>
    </source>
</evidence>
<dbReference type="eggNOG" id="COG2203">
    <property type="taxonomic scope" value="Bacteria"/>
</dbReference>
<evidence type="ECO:0000313" key="9">
    <source>
        <dbReference type="Proteomes" id="UP000029737"/>
    </source>
</evidence>
<organism evidence="7 10">
    <name type="scientific">Actinopolyspora erythraea</name>
    <dbReference type="NCBI Taxonomy" id="414996"/>
    <lineage>
        <taxon>Bacteria</taxon>
        <taxon>Bacillati</taxon>
        <taxon>Actinomycetota</taxon>
        <taxon>Actinomycetes</taxon>
        <taxon>Actinopolysporales</taxon>
        <taxon>Actinopolysporaceae</taxon>
        <taxon>Actinopolyspora</taxon>
    </lineage>
</organism>
<dbReference type="Gene3D" id="1.10.10.10">
    <property type="entry name" value="Winged helix-like DNA-binding domain superfamily/Winged helix DNA-binding domain"/>
    <property type="match status" value="1"/>
</dbReference>
<keyword evidence="1" id="KW-0808">Transferase</keyword>
<gene>
    <name evidence="7" type="ORF">CDG81_20940</name>
    <name evidence="8" type="ORF">IL38_03940</name>
</gene>
<keyword evidence="3" id="KW-0805">Transcription regulation</keyword>
<dbReference type="OrthoDB" id="3683444at2"/>
<dbReference type="InterPro" id="IPR005561">
    <property type="entry name" value="ANTAR"/>
</dbReference>
<sequence>MTTRREQRLAQTFVTLSDTLVDDFDVLDFLTLLAERATTLLEVTAAGVILSDQRGGWHPTAASTEDAHLLQLLATQTHEGPCQDSITTSAPVTSSDLSTEHARWPTFSEAAVAAGFHTAAAVPMRLRRQTIGALTLLDTTPAAVDTNGVQLGQALADQATVGLLHHRALRHEETLSEQLQATLHHRVVIEQAKGILAEAGNLTMQQAFQLLREHARLHDRHLTDLANSLTNRTTQPADLLTPHPHPTPHNNE</sequence>
<keyword evidence="4" id="KW-0804">Transcription</keyword>
<evidence type="ECO:0000256" key="2">
    <source>
        <dbReference type="ARBA" id="ARBA00022777"/>
    </source>
</evidence>
<dbReference type="InterPro" id="IPR003018">
    <property type="entry name" value="GAF"/>
</dbReference>
<dbReference type="InterPro" id="IPR011006">
    <property type="entry name" value="CheY-like_superfamily"/>
</dbReference>
<feature type="compositionally biased region" description="Pro residues" evidence="5">
    <location>
        <begin position="243"/>
        <end position="252"/>
    </location>
</feature>
<keyword evidence="9" id="KW-1185">Reference proteome</keyword>
<dbReference type="Proteomes" id="UP000029737">
    <property type="component" value="Unassembled WGS sequence"/>
</dbReference>
<dbReference type="SMART" id="SM01012">
    <property type="entry name" value="ANTAR"/>
    <property type="match status" value="1"/>
</dbReference>
<dbReference type="InterPro" id="IPR029016">
    <property type="entry name" value="GAF-like_dom_sf"/>
</dbReference>
<dbReference type="PROSITE" id="PS50921">
    <property type="entry name" value="ANTAR"/>
    <property type="match status" value="1"/>
</dbReference>
<dbReference type="Gene3D" id="3.30.450.40">
    <property type="match status" value="1"/>
</dbReference>
<dbReference type="PIRSF" id="PIRSF036625">
    <property type="entry name" value="GAF_ANTAR"/>
    <property type="match status" value="1"/>
</dbReference>
<dbReference type="HOGENOM" id="CLU_074354_3_1_11"/>
<dbReference type="InterPro" id="IPR012074">
    <property type="entry name" value="GAF_ANTAR"/>
</dbReference>
<dbReference type="AlphaFoldDB" id="A0A099DB57"/>
<evidence type="ECO:0000256" key="1">
    <source>
        <dbReference type="ARBA" id="ARBA00022679"/>
    </source>
</evidence>
<reference evidence="8 9" key="1">
    <citation type="journal article" date="2014" name="PLoS ONE">
        <title>Identification and Characterization of a New Erythromycin Biosynthetic Gene Cluster in Actinopolyspora erythraea YIM90600, a Novel Erythronolide-Producing Halophilic Actinomycete Isolated from Salt Field.</title>
        <authorList>
            <person name="Chen D."/>
            <person name="Feng J."/>
            <person name="Huang L."/>
            <person name="Zhang Q."/>
            <person name="Wu J."/>
            <person name="Zhu X."/>
            <person name="Duan Y."/>
            <person name="Xu Z."/>
        </authorList>
    </citation>
    <scope>NUCLEOTIDE SEQUENCE [LARGE SCALE GENOMIC DNA]</scope>
    <source>
        <strain evidence="8 9">YIM90600</strain>
    </source>
</reference>
<dbReference type="GO" id="GO:0016301">
    <property type="term" value="F:kinase activity"/>
    <property type="evidence" value="ECO:0007669"/>
    <property type="project" value="UniProtKB-KW"/>
</dbReference>
<dbReference type="Pfam" id="PF13185">
    <property type="entry name" value="GAF_2"/>
    <property type="match status" value="1"/>
</dbReference>
<dbReference type="GO" id="GO:0003723">
    <property type="term" value="F:RNA binding"/>
    <property type="evidence" value="ECO:0007669"/>
    <property type="project" value="InterPro"/>
</dbReference>
<evidence type="ECO:0000256" key="4">
    <source>
        <dbReference type="ARBA" id="ARBA00023163"/>
    </source>
</evidence>